<gene>
    <name evidence="1" type="ORF">EJB05_27977</name>
</gene>
<name>A0A5J9UNQ5_9POAL</name>
<sequence length="124" mass="13491">MEACGEVEHAPRSCEPNPSCCRRSTQVLLRPASQPAGGDPSSPAEADLISTLSSLEPVHDEVSQLDEARRRFARLALFARSPSQCVQPMEVELIPTLSSLELVYGEGSQLEETGLLFARSPLER</sequence>
<reference evidence="1 2" key="1">
    <citation type="journal article" date="2019" name="Sci. Rep.">
        <title>A high-quality genome of Eragrostis curvula grass provides insights into Poaceae evolution and supports new strategies to enhance forage quality.</title>
        <authorList>
            <person name="Carballo J."/>
            <person name="Santos B.A.C.M."/>
            <person name="Zappacosta D."/>
            <person name="Garbus I."/>
            <person name="Selva J.P."/>
            <person name="Gallo C.A."/>
            <person name="Diaz A."/>
            <person name="Albertini E."/>
            <person name="Caccamo M."/>
            <person name="Echenique V."/>
        </authorList>
    </citation>
    <scope>NUCLEOTIDE SEQUENCE [LARGE SCALE GENOMIC DNA]</scope>
    <source>
        <strain evidence="2">cv. Victoria</strain>
        <tissue evidence="1">Leaf</tissue>
    </source>
</reference>
<proteinExistence type="predicted"/>
<dbReference type="EMBL" id="RWGY01000013">
    <property type="protein sequence ID" value="TVU25479.1"/>
    <property type="molecule type" value="Genomic_DNA"/>
</dbReference>
<feature type="non-terminal residue" evidence="1">
    <location>
        <position position="1"/>
    </location>
</feature>
<protein>
    <submittedName>
        <fullName evidence="1">Uncharacterized protein</fullName>
    </submittedName>
</protein>
<evidence type="ECO:0000313" key="2">
    <source>
        <dbReference type="Proteomes" id="UP000324897"/>
    </source>
</evidence>
<keyword evidence="2" id="KW-1185">Reference proteome</keyword>
<organism evidence="1 2">
    <name type="scientific">Eragrostis curvula</name>
    <name type="common">weeping love grass</name>
    <dbReference type="NCBI Taxonomy" id="38414"/>
    <lineage>
        <taxon>Eukaryota</taxon>
        <taxon>Viridiplantae</taxon>
        <taxon>Streptophyta</taxon>
        <taxon>Embryophyta</taxon>
        <taxon>Tracheophyta</taxon>
        <taxon>Spermatophyta</taxon>
        <taxon>Magnoliopsida</taxon>
        <taxon>Liliopsida</taxon>
        <taxon>Poales</taxon>
        <taxon>Poaceae</taxon>
        <taxon>PACMAD clade</taxon>
        <taxon>Chloridoideae</taxon>
        <taxon>Eragrostideae</taxon>
        <taxon>Eragrostidinae</taxon>
        <taxon>Eragrostis</taxon>
    </lineage>
</organism>
<accession>A0A5J9UNQ5</accession>
<dbReference type="Gramene" id="TVU25479">
    <property type="protein sequence ID" value="TVU25479"/>
    <property type="gene ID" value="EJB05_27977"/>
</dbReference>
<comment type="caution">
    <text evidence="1">The sequence shown here is derived from an EMBL/GenBank/DDBJ whole genome shotgun (WGS) entry which is preliminary data.</text>
</comment>
<dbReference type="Proteomes" id="UP000324897">
    <property type="component" value="Chromosome 2"/>
</dbReference>
<dbReference type="AlphaFoldDB" id="A0A5J9UNQ5"/>
<evidence type="ECO:0000313" key="1">
    <source>
        <dbReference type="EMBL" id="TVU25479.1"/>
    </source>
</evidence>